<dbReference type="GO" id="GO:0003676">
    <property type="term" value="F:nucleic acid binding"/>
    <property type="evidence" value="ECO:0007669"/>
    <property type="project" value="InterPro"/>
</dbReference>
<keyword evidence="4" id="KW-0949">S-adenosyl-L-methionine</keyword>
<evidence type="ECO:0000313" key="6">
    <source>
        <dbReference type="EMBL" id="QHT80087.1"/>
    </source>
</evidence>
<evidence type="ECO:0000256" key="1">
    <source>
        <dbReference type="ARBA" id="ARBA00011900"/>
    </source>
</evidence>
<proteinExistence type="predicted"/>
<dbReference type="GO" id="GO:0032259">
    <property type="term" value="P:methylation"/>
    <property type="evidence" value="ECO:0007669"/>
    <property type="project" value="UniProtKB-KW"/>
</dbReference>
<organism evidence="6">
    <name type="scientific">viral metagenome</name>
    <dbReference type="NCBI Taxonomy" id="1070528"/>
    <lineage>
        <taxon>unclassified sequences</taxon>
        <taxon>metagenomes</taxon>
        <taxon>organismal metagenomes</taxon>
    </lineage>
</organism>
<dbReference type="Pfam" id="PF02086">
    <property type="entry name" value="MethyltransfD12"/>
    <property type="match status" value="1"/>
</dbReference>
<dbReference type="AlphaFoldDB" id="A0A6C0HI51"/>
<dbReference type="InterPro" id="IPR029063">
    <property type="entry name" value="SAM-dependent_MTases_sf"/>
</dbReference>
<dbReference type="InterPro" id="IPR002052">
    <property type="entry name" value="DNA_methylase_N6_adenine_CS"/>
</dbReference>
<sequence length="374" mass="42320">MTTTSEESNEFVFQTMLTCIGNKRKLVGHICDITELLRQRIGKEKLCIMDGFTGSGVVARALTPMCHTIITNDLENYAWLMSKCFLRTPAVIQQPRIAQHIEYMNTLAISGPYFEDGIIAKLYAPQNTNDVQIGERCFYTRENALIIDTLRKYIADFVEPELQSYCLAPLLIKASIHTNTAGVFKGFYKDGDIGCFGGAGKNALSRIMKPITLDLPVWSGETYNALCYNTNINELMDTLEIGEPIDILYLDPPYNQHPYGSNYFMLNVIAKNEEPAKISKVSGIPTDWNKSSYNSKATAIHDMEHLLRTGLAKSTYIVLSYNDEGIITTEDWAKLFAPYVVEKREILYDTFKGSRNLKDRSNKVIEIMYIISKK</sequence>
<dbReference type="GO" id="GO:0009307">
    <property type="term" value="P:DNA restriction-modification system"/>
    <property type="evidence" value="ECO:0007669"/>
    <property type="project" value="InterPro"/>
</dbReference>
<name>A0A6C0HI51_9ZZZZ</name>
<dbReference type="EC" id="2.1.1.72" evidence="1"/>
<evidence type="ECO:0000256" key="3">
    <source>
        <dbReference type="ARBA" id="ARBA00022679"/>
    </source>
</evidence>
<dbReference type="InterPro" id="IPR012327">
    <property type="entry name" value="MeTrfase_D12"/>
</dbReference>
<comment type="catalytic activity">
    <reaction evidence="5">
        <text>a 2'-deoxyadenosine in DNA + S-adenosyl-L-methionine = an N(6)-methyl-2'-deoxyadenosine in DNA + S-adenosyl-L-homocysteine + H(+)</text>
        <dbReference type="Rhea" id="RHEA:15197"/>
        <dbReference type="Rhea" id="RHEA-COMP:12418"/>
        <dbReference type="Rhea" id="RHEA-COMP:12419"/>
        <dbReference type="ChEBI" id="CHEBI:15378"/>
        <dbReference type="ChEBI" id="CHEBI:57856"/>
        <dbReference type="ChEBI" id="CHEBI:59789"/>
        <dbReference type="ChEBI" id="CHEBI:90615"/>
        <dbReference type="ChEBI" id="CHEBI:90616"/>
        <dbReference type="EC" id="2.1.1.72"/>
    </reaction>
</comment>
<dbReference type="EMBL" id="MN739960">
    <property type="protein sequence ID" value="QHT80087.1"/>
    <property type="molecule type" value="Genomic_DNA"/>
</dbReference>
<reference evidence="6" key="1">
    <citation type="journal article" date="2020" name="Nature">
        <title>Giant virus diversity and host interactions through global metagenomics.</title>
        <authorList>
            <person name="Schulz F."/>
            <person name="Roux S."/>
            <person name="Paez-Espino D."/>
            <person name="Jungbluth S."/>
            <person name="Walsh D.A."/>
            <person name="Denef V.J."/>
            <person name="McMahon K.D."/>
            <person name="Konstantinidis K.T."/>
            <person name="Eloe-Fadrosh E.A."/>
            <person name="Kyrpides N.C."/>
            <person name="Woyke T."/>
        </authorList>
    </citation>
    <scope>NUCLEOTIDE SEQUENCE</scope>
    <source>
        <strain evidence="6">GVMAG-M-3300023184-105</strain>
    </source>
</reference>
<dbReference type="SUPFAM" id="SSF53335">
    <property type="entry name" value="S-adenosyl-L-methionine-dependent methyltransferases"/>
    <property type="match status" value="1"/>
</dbReference>
<protein>
    <recommendedName>
        <fullName evidence="1">site-specific DNA-methyltransferase (adenine-specific)</fullName>
        <ecNumber evidence="1">2.1.1.72</ecNumber>
    </recommendedName>
</protein>
<accession>A0A6C0HI51</accession>
<keyword evidence="2" id="KW-0489">Methyltransferase</keyword>
<keyword evidence="3" id="KW-0808">Transferase</keyword>
<evidence type="ECO:0000256" key="5">
    <source>
        <dbReference type="ARBA" id="ARBA00047942"/>
    </source>
</evidence>
<evidence type="ECO:0000256" key="4">
    <source>
        <dbReference type="ARBA" id="ARBA00022691"/>
    </source>
</evidence>
<dbReference type="GO" id="GO:0009007">
    <property type="term" value="F:site-specific DNA-methyltransferase (adenine-specific) activity"/>
    <property type="evidence" value="ECO:0007669"/>
    <property type="project" value="UniProtKB-EC"/>
</dbReference>
<dbReference type="PROSITE" id="PS00092">
    <property type="entry name" value="N6_MTASE"/>
    <property type="match status" value="1"/>
</dbReference>
<evidence type="ECO:0000256" key="2">
    <source>
        <dbReference type="ARBA" id="ARBA00022603"/>
    </source>
</evidence>